<dbReference type="PANTHER" id="PTHR10102:SF0">
    <property type="entry name" value="DNA-DIRECTED RNA POLYMERASE, MITOCHONDRIAL"/>
    <property type="match status" value="1"/>
</dbReference>
<proteinExistence type="inferred from homology"/>
<dbReference type="SMART" id="SM01311">
    <property type="entry name" value="RPOL_N"/>
    <property type="match status" value="1"/>
</dbReference>
<comment type="catalytic activity">
    <reaction evidence="9 12">
        <text>RNA(n) + a ribonucleoside 5'-triphosphate = RNA(n+1) + diphosphate</text>
        <dbReference type="Rhea" id="RHEA:21248"/>
        <dbReference type="Rhea" id="RHEA-COMP:14527"/>
        <dbReference type="Rhea" id="RHEA-COMP:17342"/>
        <dbReference type="ChEBI" id="CHEBI:33019"/>
        <dbReference type="ChEBI" id="CHEBI:61557"/>
        <dbReference type="ChEBI" id="CHEBI:140395"/>
        <dbReference type="EC" id="2.7.7.6"/>
    </reaction>
</comment>
<reference evidence="14" key="1">
    <citation type="submission" date="2018-04" db="EMBL/GenBank/DDBJ databases">
        <title>Transcriptome assembly of Sipha flava.</title>
        <authorList>
            <person name="Scully E.D."/>
            <person name="Geib S.M."/>
            <person name="Palmer N.A."/>
            <person name="Koch K."/>
            <person name="Bradshaw J."/>
            <person name="Heng-Moss T."/>
            <person name="Sarath G."/>
        </authorList>
    </citation>
    <scope>NUCLEOTIDE SEQUENCE</scope>
</reference>
<dbReference type="AlphaFoldDB" id="A0A2S2PVK5"/>
<dbReference type="GO" id="GO:0001018">
    <property type="term" value="F:mitochondrial promoter sequence-specific DNA binding"/>
    <property type="evidence" value="ECO:0007669"/>
    <property type="project" value="TreeGrafter"/>
</dbReference>
<dbReference type="Gene3D" id="1.10.1320.10">
    <property type="entry name" value="DNA-directed RNA polymerase, N-terminal domain"/>
    <property type="match status" value="1"/>
</dbReference>
<dbReference type="InterPro" id="IPR029262">
    <property type="entry name" value="RPOL_N"/>
</dbReference>
<dbReference type="EMBL" id="GGMS01000365">
    <property type="protein sequence ID" value="MBY69568.1"/>
    <property type="molecule type" value="Transcribed_RNA"/>
</dbReference>
<name>A0A2S2PVK5_9HEMI</name>
<dbReference type="EC" id="2.7.7.6" evidence="12"/>
<protein>
    <recommendedName>
        <fullName evidence="12">DNA-directed RNA polymerase</fullName>
        <ecNumber evidence="12">2.7.7.6</ecNumber>
    </recommendedName>
</protein>
<dbReference type="FunFam" id="1.10.287.280:FF:000001">
    <property type="entry name" value="DNA-directed RNA polymerase"/>
    <property type="match status" value="1"/>
</dbReference>
<comment type="similarity">
    <text evidence="2 12">Belongs to the phage and mitochondrial RNA polymerase family.</text>
</comment>
<organism evidence="14">
    <name type="scientific">Sipha flava</name>
    <name type="common">yellow sugarcane aphid</name>
    <dbReference type="NCBI Taxonomy" id="143950"/>
    <lineage>
        <taxon>Eukaryota</taxon>
        <taxon>Metazoa</taxon>
        <taxon>Ecdysozoa</taxon>
        <taxon>Arthropoda</taxon>
        <taxon>Hexapoda</taxon>
        <taxon>Insecta</taxon>
        <taxon>Pterygota</taxon>
        <taxon>Neoptera</taxon>
        <taxon>Paraneoptera</taxon>
        <taxon>Hemiptera</taxon>
        <taxon>Sternorrhyncha</taxon>
        <taxon>Aphidomorpha</taxon>
        <taxon>Aphidoidea</taxon>
        <taxon>Aphididae</taxon>
        <taxon>Sipha</taxon>
    </lineage>
</organism>
<evidence type="ECO:0000256" key="5">
    <source>
        <dbReference type="ARBA" id="ARBA00022695"/>
    </source>
</evidence>
<evidence type="ECO:0000256" key="6">
    <source>
        <dbReference type="ARBA" id="ARBA00022946"/>
    </source>
</evidence>
<dbReference type="GO" id="GO:0071897">
    <property type="term" value="P:DNA biosynthetic process"/>
    <property type="evidence" value="ECO:0007669"/>
    <property type="project" value="UniProtKB-ARBA"/>
</dbReference>
<evidence type="ECO:0000256" key="1">
    <source>
        <dbReference type="ARBA" id="ARBA00004173"/>
    </source>
</evidence>
<dbReference type="PROSITE" id="PS00489">
    <property type="entry name" value="RNA_POL_PHAGE_2"/>
    <property type="match status" value="1"/>
</dbReference>
<dbReference type="Pfam" id="PF00940">
    <property type="entry name" value="RNA_pol"/>
    <property type="match status" value="1"/>
</dbReference>
<dbReference type="InterPro" id="IPR011990">
    <property type="entry name" value="TPR-like_helical_dom_sf"/>
</dbReference>
<dbReference type="PROSITE" id="PS00900">
    <property type="entry name" value="RNA_POL_PHAGE_1"/>
    <property type="match status" value="1"/>
</dbReference>
<evidence type="ECO:0000256" key="11">
    <source>
        <dbReference type="ARBA" id="ARBA00063316"/>
    </source>
</evidence>
<dbReference type="SUPFAM" id="SSF56672">
    <property type="entry name" value="DNA/RNA polymerases"/>
    <property type="match status" value="1"/>
</dbReference>
<keyword evidence="4 12" id="KW-0808">Transferase</keyword>
<feature type="domain" description="DNA-directed RNA polymerase N-terminal" evidence="13">
    <location>
        <begin position="410"/>
        <end position="728"/>
    </location>
</feature>
<dbReference type="InterPro" id="IPR046950">
    <property type="entry name" value="DNA-dir_Rpol_C_phage-type"/>
</dbReference>
<evidence type="ECO:0000256" key="3">
    <source>
        <dbReference type="ARBA" id="ARBA00022478"/>
    </source>
</evidence>
<dbReference type="GO" id="GO:0003899">
    <property type="term" value="F:DNA-directed RNA polymerase activity"/>
    <property type="evidence" value="ECO:0007669"/>
    <property type="project" value="UniProtKB-EC"/>
</dbReference>
<dbReference type="GO" id="GO:0034245">
    <property type="term" value="C:mitochondrial DNA-directed RNA polymerase complex"/>
    <property type="evidence" value="ECO:0007669"/>
    <property type="project" value="TreeGrafter"/>
</dbReference>
<keyword evidence="8 12" id="KW-0804">Transcription</keyword>
<evidence type="ECO:0000256" key="4">
    <source>
        <dbReference type="ARBA" id="ARBA00022679"/>
    </source>
</evidence>
<evidence type="ECO:0000256" key="7">
    <source>
        <dbReference type="ARBA" id="ARBA00023128"/>
    </source>
</evidence>
<dbReference type="Pfam" id="PF14700">
    <property type="entry name" value="RPOL_N"/>
    <property type="match status" value="1"/>
</dbReference>
<comment type="function">
    <text evidence="12">DNA-dependent RNA polymerase catalyzes the transcription of DNA into RNA using the four ribonucleoside triphosphates as substrates.</text>
</comment>
<dbReference type="PANTHER" id="PTHR10102">
    <property type="entry name" value="DNA-DIRECTED RNA POLYMERASE, MITOCHONDRIAL"/>
    <property type="match status" value="1"/>
</dbReference>
<evidence type="ECO:0000313" key="14">
    <source>
        <dbReference type="EMBL" id="MBY69568.1"/>
    </source>
</evidence>
<keyword evidence="3 12" id="KW-0240">DNA-directed RNA polymerase</keyword>
<sequence>MYRLFRFGYQINYSYPQIITNDRSHLLKIASYSNIPENIQIKARLKGSAKTKEFKRNIKQFAEVVQVTNGNTNQSKVKVKHLKPNQVQKMVSYKKPQAMFPNTAKKDDSYYVKTKSINCNNDDIYLKEELLEHIDEMNEDQINLLKDADLLQTIAMTENDIENKFDSNQGKELEISHIYNTNKLSKSKNKLSKRDQNRKIVEKNKQELKEMAKQLNIKGREKSLNQTLLAYIDLCVCCGFLNRGLATLSHYCYKSVSNKVPLKITDIRIFTCLMHGFASKGNYEKLKEIWSLLELSQTKPNIQSYAAKFECLVNKKEINQIDILQEVSKQFFSDGFSFNELFEKCIFVGNQREQVLKAVQLLDPSFKPSIRMENIYYSCPLLDHLNTQKSTYKCPAGDLLNEKKIHELARKQLEMEMTSIVKVKSVDNYSEPCQKVLDYRKKLEVLQENWKDAIRNAINRELESIRAQHNCLKSYRNVNIYPYLRVLSTEQYVDIIIQEVRKLAEGSETFSPTVNLLYRNLANQVRLRYQIKYKKNTKVLEKIRTIYTDYCSWYLNNENEDIQNTRQKWQQLVYKYKAIGADIELDDKYWPSTVLNSVGKFLYNIIIKDIKIDVNILKDNIKEEHLLPAFYTVFRGQCQHVKQEIKPHPILSKLYQASEPSDLIFDVTMIPMLSPPVPWSSIHSGGYIAAKADLIRLPQQAILQWHRLEETPKQKLYPAFDALNQLASIPWTINKPVLDVVLQVFRSGGSSKLDIPKPLSAFPSPQPILMSMSKDERSKLFKERAILKRQKSEMFSLWCDALYRLSLANHFCGKIFWLPHNMDFRGRVYPCPPHLNHLGSDMARSLLCFAKGEPLGSNGLNWLKIHCINLTGLKKQNSIEERLHYAEEILSDILDSANNPLGGKMWWADSENPWQTLACCIEILNALQSKNPEHFISHFPVHQDGSCNGLQHYAALGKDYYGAVSVNLTPSETPQDVYSCVAAMVERERSKDAENDVAIAKYLDGFVRRKVIKQTVMTTVYGVTRFGARLQIAKQLKDIDSFPKDKVWSASTYLVSKTFESLREMFTSTKEIQDWFTDCARVISQSCGQSVEWITPLGLPVVQPYNRRNKCHDYIKNANLKMGEHFISDMYDRPNVMKQKNAFPPNFIHSLDSSHMMLTSLHCERAGITYVSVHDCFWTHPNSVEIMGKICREQFLALHNEPILENLSNFMVKKYKLPSYNLTDDNQDLLSIFKQLPKKGDFKLDNVLYSTYFFS</sequence>
<dbReference type="GO" id="GO:0006390">
    <property type="term" value="P:mitochondrial transcription"/>
    <property type="evidence" value="ECO:0007669"/>
    <property type="project" value="TreeGrafter"/>
</dbReference>
<evidence type="ECO:0000256" key="8">
    <source>
        <dbReference type="ARBA" id="ARBA00023163"/>
    </source>
</evidence>
<dbReference type="Gene3D" id="1.10.150.20">
    <property type="entry name" value="5' to 3' exonuclease, C-terminal subdomain"/>
    <property type="match status" value="1"/>
</dbReference>
<accession>A0A2S2PVK5</accession>
<dbReference type="FunFam" id="1.10.1320.10:FF:000002">
    <property type="entry name" value="DNA-directed RNA polymerase"/>
    <property type="match status" value="1"/>
</dbReference>
<keyword evidence="5 12" id="KW-0548">Nucleotidyltransferase</keyword>
<evidence type="ECO:0000256" key="12">
    <source>
        <dbReference type="RuleBase" id="RU003805"/>
    </source>
</evidence>
<dbReference type="InterPro" id="IPR043502">
    <property type="entry name" value="DNA/RNA_pol_sf"/>
</dbReference>
<keyword evidence="6" id="KW-0809">Transit peptide</keyword>
<dbReference type="InterPro" id="IPR002092">
    <property type="entry name" value="DNA-dir_Rpol_phage-type"/>
</dbReference>
<dbReference type="InterPro" id="IPR037159">
    <property type="entry name" value="RNA_POL_N_sf"/>
</dbReference>
<evidence type="ECO:0000259" key="13">
    <source>
        <dbReference type="SMART" id="SM01311"/>
    </source>
</evidence>
<dbReference type="FunFam" id="1.10.150.20:FF:000031">
    <property type="entry name" value="DNA-directed RNA polymerase"/>
    <property type="match status" value="1"/>
</dbReference>
<dbReference type="Gene3D" id="1.25.40.10">
    <property type="entry name" value="Tetratricopeptide repeat domain"/>
    <property type="match status" value="1"/>
</dbReference>
<evidence type="ECO:0000256" key="2">
    <source>
        <dbReference type="ARBA" id="ARBA00009493"/>
    </source>
</evidence>
<gene>
    <name evidence="14" type="primary">Polrmt_0</name>
    <name evidence="14" type="ORF">g.19528</name>
</gene>
<evidence type="ECO:0000256" key="9">
    <source>
        <dbReference type="ARBA" id="ARBA00048552"/>
    </source>
</evidence>
<evidence type="ECO:0000256" key="10">
    <source>
        <dbReference type="ARBA" id="ARBA00057821"/>
    </source>
</evidence>
<dbReference type="Gene3D" id="1.10.287.280">
    <property type="match status" value="1"/>
</dbReference>
<comment type="function">
    <text evidence="10">DNA-dependent RNA polymerase catalyzes the transcription of mitochondrial DNA into RNA using the four ribonucleoside triphosphates as substrates. Component of the mitochondrial transcription initiation complex, composed at least of TFB2M, TFAM and POLRMT that is required for basal transcription of mitochondrial DNA. In this complex, TFAM recruits POLRMT to a specific promoter whereas TFB2M induces structural changes in POLRMT to enable promoter opening and trapping of the DNA non-template strand. Has DNA primase activity. Catalyzes the synthesis of short RNA primers that are necessary for the initiation of lagging-strand DNA synthesis from the origin of light-strand DNA replication (OriL).</text>
</comment>
<comment type="subunit">
    <text evidence="11">Homodimer. Component of the mitochondrial transcription initiation complex, composed at least of TFB2M, TFAM and POLRMT. In this complex TFAM recruits POLRMT to the promoter whereas TFB2M induces structural changes in POLRMT to enable promoter opening and trapping of the DNA non-template strand. Upon metabolic stress, forms a complex composed of FOXO3, SIRT3 and mitochondrial RNA polymerase POLRMT; the complex is recruited to mtDNA in a SIRT3-dependent manner. Also forms a complex composed of FOXO3, SIRT3, TFAM and POLRMT. Interacts with TFB1M and TFB2M, leading to the stimulation of transcription. Interacts with TEFM. Interacts with MTRES1.</text>
</comment>
<keyword evidence="7" id="KW-0496">Mitochondrion</keyword>
<comment type="subcellular location">
    <subcellularLocation>
        <location evidence="1">Mitochondrion</location>
    </subcellularLocation>
</comment>